<sequence length="21" mass="2582">MLMVRSVLKWLKSLASSYPWW</sequence>
<protein>
    <submittedName>
        <fullName evidence="1">Uncharacterized protein</fullName>
    </submittedName>
</protein>
<dbReference type="AlphaFoldDB" id="A0A0E9PVZ1"/>
<evidence type="ECO:0000313" key="1">
    <source>
        <dbReference type="EMBL" id="JAH08442.1"/>
    </source>
</evidence>
<name>A0A0E9PVZ1_ANGAN</name>
<proteinExistence type="predicted"/>
<accession>A0A0E9PVZ1</accession>
<reference evidence="1" key="1">
    <citation type="submission" date="2014-11" db="EMBL/GenBank/DDBJ databases">
        <authorList>
            <person name="Amaro Gonzalez C."/>
        </authorList>
    </citation>
    <scope>NUCLEOTIDE SEQUENCE</scope>
</reference>
<dbReference type="EMBL" id="GBXM01100135">
    <property type="protein sequence ID" value="JAH08442.1"/>
    <property type="molecule type" value="Transcribed_RNA"/>
</dbReference>
<reference evidence="1" key="2">
    <citation type="journal article" date="2015" name="Fish Shellfish Immunol.">
        <title>Early steps in the European eel (Anguilla anguilla)-Vibrio vulnificus interaction in the gills: Role of the RtxA13 toxin.</title>
        <authorList>
            <person name="Callol A."/>
            <person name="Pajuelo D."/>
            <person name="Ebbesson L."/>
            <person name="Teles M."/>
            <person name="MacKenzie S."/>
            <person name="Amaro C."/>
        </authorList>
    </citation>
    <scope>NUCLEOTIDE SEQUENCE</scope>
</reference>
<organism evidence="1">
    <name type="scientific">Anguilla anguilla</name>
    <name type="common">European freshwater eel</name>
    <name type="synonym">Muraena anguilla</name>
    <dbReference type="NCBI Taxonomy" id="7936"/>
    <lineage>
        <taxon>Eukaryota</taxon>
        <taxon>Metazoa</taxon>
        <taxon>Chordata</taxon>
        <taxon>Craniata</taxon>
        <taxon>Vertebrata</taxon>
        <taxon>Euteleostomi</taxon>
        <taxon>Actinopterygii</taxon>
        <taxon>Neopterygii</taxon>
        <taxon>Teleostei</taxon>
        <taxon>Anguilliformes</taxon>
        <taxon>Anguillidae</taxon>
        <taxon>Anguilla</taxon>
    </lineage>
</organism>